<dbReference type="NCBIfam" id="TIGR02243">
    <property type="entry name" value="putative baseplate assembly protein"/>
    <property type="match status" value="1"/>
</dbReference>
<keyword evidence="3" id="KW-1185">Reference proteome</keyword>
<evidence type="ECO:0000313" key="2">
    <source>
        <dbReference type="EMBL" id="MFH0248433.1"/>
    </source>
</evidence>
<reference evidence="2 3" key="1">
    <citation type="submission" date="2024-10" db="EMBL/GenBank/DDBJ databases">
        <authorList>
            <person name="Cho J.-C."/>
        </authorList>
    </citation>
    <scope>NUCLEOTIDE SEQUENCE [LARGE SCALE GENOMIC DNA]</scope>
    <source>
        <strain evidence="2 3">KCTC29696</strain>
    </source>
</reference>
<organism evidence="2 3">
    <name type="scientific">Streptomyces chitinivorans</name>
    <dbReference type="NCBI Taxonomy" id="1257027"/>
    <lineage>
        <taxon>Bacteria</taxon>
        <taxon>Bacillati</taxon>
        <taxon>Actinomycetota</taxon>
        <taxon>Actinomycetes</taxon>
        <taxon>Kitasatosporales</taxon>
        <taxon>Streptomycetaceae</taxon>
        <taxon>Streptomyces</taxon>
    </lineage>
</organism>
<feature type="region of interest" description="Disordered" evidence="1">
    <location>
        <begin position="753"/>
        <end position="789"/>
    </location>
</feature>
<accession>A0ABW7HRI2</accession>
<proteinExistence type="predicted"/>
<feature type="compositionally biased region" description="Basic and acidic residues" evidence="1">
    <location>
        <begin position="772"/>
        <end position="789"/>
    </location>
</feature>
<feature type="compositionally biased region" description="Gly residues" evidence="1">
    <location>
        <begin position="754"/>
        <end position="767"/>
    </location>
</feature>
<name>A0ABW7HRI2_9ACTN</name>
<dbReference type="Proteomes" id="UP001607069">
    <property type="component" value="Unassembled WGS sequence"/>
</dbReference>
<dbReference type="EMBL" id="JBIHMK010000025">
    <property type="protein sequence ID" value="MFH0248433.1"/>
    <property type="molecule type" value="Genomic_DNA"/>
</dbReference>
<dbReference type="InterPro" id="IPR011749">
    <property type="entry name" value="CHP02243"/>
</dbReference>
<sequence>MSGGGETTLPHRGGRRGRVRAARLNGVDAVEVGDDGLTLTVTFLGKAPHGLCPENVRIEPGRGGMDIRAVAVEVEREEDPELDDRLYVTVDRTGGFGRHRLAIVGTDPYGRPGTEPFPGFDQRYHAAEFSFRPDCPSPLDCREPQEAEETAKVPGTFRPAPVIDYTARDYDTLRRLVMDRLALTAPDWTERNPADLGTTLVELLAYTADQISHHQDAVATEAYLDTARRRVSVRRHVRLVDYPMHDGCSARALVTVEVARPLTLLAGTYRFAAVDVRSLGPRDRPRTGTVVDDRDLAVLRERGSVEVFEPVTDAPLRLRPEHNTIRLWTWDGEQCALPEGATRATLRDEWAGEQAGGQAGEGSDETAGKGRRERRLDLRPGDLLVLEEVKGPRSGTPGDADPTRRQAVRLTSVTPAVDRLCDQPVLEVTWAREDALAFPLHLTTLGGRDCEPVEDVSVARGNVVLVDHGRSLTFCGHLPERLRVPPVPAVVPSCEPSFGCRTDTEAAEGNRPGRLILDRLRQTGCGRPLTPAHIRQLSEVVGAEAVRRAGLGVERAGRKGEKAVPGTAYEQEAALEALLAQSVYPGIVPRFRPRLHRFPVAQTAPFPDPRHVSAGQAERLAAIPGRARQRLVELWRSARDRDGLDEGEIAELAVLFGPETLERLEPRRRPVPALRELLHRAERLLAAKLRRLEVLTARARAGRVLDGRTAWEIAHDWGPAYAAGLHPDEPELHGPASALTPDPRAALPAVRLTGGTGSGSGDGGDGEGAVWEPRRDLLGSGPRDRHFTGELEDDGRLALRFGDGLHGARPEPGTTLEVHYRLGGGTAGNVGAEAINHLVLCREAGKAGEGGDAGEPMPVAGVRNPLPAAGGTGPEPVDQVRRLAPTAPGRVRLRAVTARDYAELASALPGVRRAAAEIRWTGSVREAHVAIDADGTGQAPAELLEAVAQSLEAYRLIGHDLVVGPARPVPLDIEVEVCVTPGHQTGRILADLRRVLGNRRLPGGRLGLFHPDALGFGEPVRLSRLVAVAAAVQGVESVRVTRLRRLFADASTDVPVPDGGVLPVPDDGVLRPAPLEVARCDNDPERPENGRLALRLGGTR</sequence>
<feature type="region of interest" description="Disordered" evidence="1">
    <location>
        <begin position="352"/>
        <end position="374"/>
    </location>
</feature>
<dbReference type="RefSeq" id="WP_279949280.1">
    <property type="nucleotide sequence ID" value="NZ_BAABEN010000011.1"/>
</dbReference>
<comment type="caution">
    <text evidence="2">The sequence shown here is derived from an EMBL/GenBank/DDBJ whole genome shotgun (WGS) entry which is preliminary data.</text>
</comment>
<evidence type="ECO:0000256" key="1">
    <source>
        <dbReference type="SAM" id="MobiDB-lite"/>
    </source>
</evidence>
<protein>
    <submittedName>
        <fullName evidence="2">Baseplate assembly protein</fullName>
    </submittedName>
</protein>
<evidence type="ECO:0000313" key="3">
    <source>
        <dbReference type="Proteomes" id="UP001607069"/>
    </source>
</evidence>
<gene>
    <name evidence="2" type="ORF">ACG5V6_09420</name>
</gene>